<accession>A0A021VVB8</accession>
<evidence type="ECO:0008006" key="5">
    <source>
        <dbReference type="Google" id="ProtNLM"/>
    </source>
</evidence>
<keyword evidence="2" id="KW-0472">Membrane</keyword>
<keyword evidence="2" id="KW-1133">Transmembrane helix</keyword>
<comment type="caution">
    <text evidence="3">The sequence shown here is derived from an EMBL/GenBank/DDBJ whole genome shotgun (WGS) entry which is preliminary data.</text>
</comment>
<dbReference type="EMBL" id="AXCW01000004">
    <property type="protein sequence ID" value="EYR65106.1"/>
    <property type="molecule type" value="Genomic_DNA"/>
</dbReference>
<name>A0A021VVB8_9CELL</name>
<keyword evidence="4" id="KW-1185">Reference proteome</keyword>
<reference evidence="3 4" key="1">
    <citation type="submission" date="2014-01" db="EMBL/GenBank/DDBJ databases">
        <title>Actinotalea ferrariae CF5-4.</title>
        <authorList>
            <person name="Chen F."/>
            <person name="Li Y."/>
            <person name="Wang G."/>
        </authorList>
    </citation>
    <scope>NUCLEOTIDE SEQUENCE [LARGE SCALE GENOMIC DNA]</scope>
    <source>
        <strain evidence="3 4">CF5-4</strain>
    </source>
</reference>
<dbReference type="Proteomes" id="UP000019753">
    <property type="component" value="Unassembled WGS sequence"/>
</dbReference>
<evidence type="ECO:0000256" key="1">
    <source>
        <dbReference type="SAM" id="MobiDB-lite"/>
    </source>
</evidence>
<dbReference type="InterPro" id="IPR009937">
    <property type="entry name" value="Phage_holin_3_6"/>
</dbReference>
<feature type="region of interest" description="Disordered" evidence="1">
    <location>
        <begin position="1"/>
        <end position="32"/>
    </location>
</feature>
<dbReference type="Pfam" id="PF07332">
    <property type="entry name" value="Phage_holin_3_6"/>
    <property type="match status" value="1"/>
</dbReference>
<evidence type="ECO:0000256" key="2">
    <source>
        <dbReference type="SAM" id="Phobius"/>
    </source>
</evidence>
<feature type="transmembrane region" description="Helical" evidence="2">
    <location>
        <begin position="72"/>
        <end position="95"/>
    </location>
</feature>
<evidence type="ECO:0000313" key="4">
    <source>
        <dbReference type="Proteomes" id="UP000019753"/>
    </source>
</evidence>
<proteinExistence type="predicted"/>
<protein>
    <recommendedName>
        <fullName evidence="5">Phage holin family protein</fullName>
    </recommendedName>
</protein>
<organism evidence="3 4">
    <name type="scientific">Actinotalea ferrariae CF5-4</name>
    <dbReference type="NCBI Taxonomy" id="948458"/>
    <lineage>
        <taxon>Bacteria</taxon>
        <taxon>Bacillati</taxon>
        <taxon>Actinomycetota</taxon>
        <taxon>Actinomycetes</taxon>
        <taxon>Micrococcales</taxon>
        <taxon>Cellulomonadaceae</taxon>
        <taxon>Actinotalea</taxon>
    </lineage>
</organism>
<feature type="transmembrane region" description="Helical" evidence="2">
    <location>
        <begin position="101"/>
        <end position="121"/>
    </location>
</feature>
<evidence type="ECO:0000313" key="3">
    <source>
        <dbReference type="EMBL" id="EYR65106.1"/>
    </source>
</evidence>
<sequence>MTTHTPGGATAGAPLGASAPGPAPDHDTDRPSLGALFSNITEDLSTLMRQEVALAKAEATESAKRAGKGAGMLSGAAVAGYFVLLFLSIMLWQLLDNWMDSALAALIVAVLWGIAAAVLALKGKAEMKRVQGLPQTATTVKKIPNALKGHEEENR</sequence>
<feature type="compositionally biased region" description="Low complexity" evidence="1">
    <location>
        <begin position="1"/>
        <end position="20"/>
    </location>
</feature>
<dbReference type="RefSeq" id="WP_081802202.1">
    <property type="nucleotide sequence ID" value="NZ_AXCW01000004.1"/>
</dbReference>
<keyword evidence="2" id="KW-0812">Transmembrane</keyword>
<dbReference type="AlphaFoldDB" id="A0A021VVB8"/>
<dbReference type="OrthoDB" id="3216929at2"/>
<gene>
    <name evidence="3" type="ORF">N866_13030</name>
</gene>